<evidence type="ECO:0000256" key="12">
    <source>
        <dbReference type="SAM" id="MobiDB-lite"/>
    </source>
</evidence>
<evidence type="ECO:0000256" key="4">
    <source>
        <dbReference type="ARBA" id="ARBA00022553"/>
    </source>
</evidence>
<dbReference type="AlphaFoldDB" id="A0A811LH47"/>
<reference evidence="15" key="1">
    <citation type="submission" date="2020-09" db="EMBL/GenBank/DDBJ databases">
        <authorList>
            <person name="Kikuchi T."/>
        </authorList>
    </citation>
    <scope>NUCLEOTIDE SEQUENCE</scope>
    <source>
        <strain evidence="15">SH1</strain>
    </source>
</reference>
<keyword evidence="6 11" id="KW-0547">Nucleotide-binding</keyword>
<dbReference type="GO" id="GO:0004697">
    <property type="term" value="F:diacylglycerol-dependent serine/threonine kinase activity"/>
    <property type="evidence" value="ECO:0007669"/>
    <property type="project" value="UniProtKB-EC"/>
</dbReference>
<dbReference type="InterPro" id="IPR017892">
    <property type="entry name" value="Pkinase_C"/>
</dbReference>
<dbReference type="Gene3D" id="1.10.287.160">
    <property type="entry name" value="HR1 repeat"/>
    <property type="match status" value="3"/>
</dbReference>
<evidence type="ECO:0000313" key="16">
    <source>
        <dbReference type="Proteomes" id="UP000614601"/>
    </source>
</evidence>
<feature type="compositionally biased region" description="Basic and acidic residues" evidence="12">
    <location>
        <begin position="991"/>
        <end position="1009"/>
    </location>
</feature>
<dbReference type="InterPro" id="IPR000961">
    <property type="entry name" value="AGC-kinase_C"/>
</dbReference>
<evidence type="ECO:0000256" key="6">
    <source>
        <dbReference type="ARBA" id="ARBA00022741"/>
    </source>
</evidence>
<dbReference type="InterPro" id="IPR035892">
    <property type="entry name" value="C2_domain_sf"/>
</dbReference>
<dbReference type="PROSITE" id="PS00108">
    <property type="entry name" value="PROTEIN_KINASE_ST"/>
    <property type="match status" value="1"/>
</dbReference>
<feature type="domain" description="Protein kinase" evidence="13">
    <location>
        <begin position="697"/>
        <end position="956"/>
    </location>
</feature>
<proteinExistence type="inferred from homology"/>
<comment type="catalytic activity">
    <reaction evidence="10">
        <text>L-seryl-[protein] + ATP = O-phospho-L-seryl-[protein] + ADP + H(+)</text>
        <dbReference type="Rhea" id="RHEA:17989"/>
        <dbReference type="Rhea" id="RHEA-COMP:9863"/>
        <dbReference type="Rhea" id="RHEA-COMP:11604"/>
        <dbReference type="ChEBI" id="CHEBI:15378"/>
        <dbReference type="ChEBI" id="CHEBI:29999"/>
        <dbReference type="ChEBI" id="CHEBI:30616"/>
        <dbReference type="ChEBI" id="CHEBI:83421"/>
        <dbReference type="ChEBI" id="CHEBI:456216"/>
        <dbReference type="EC" id="2.7.11.13"/>
    </reaction>
</comment>
<feature type="region of interest" description="Disordered" evidence="12">
    <location>
        <begin position="401"/>
        <end position="423"/>
    </location>
</feature>
<comment type="catalytic activity">
    <reaction evidence="9">
        <text>L-threonyl-[protein] + ATP = O-phospho-L-threonyl-[protein] + ADP + H(+)</text>
        <dbReference type="Rhea" id="RHEA:46608"/>
        <dbReference type="Rhea" id="RHEA-COMP:11060"/>
        <dbReference type="Rhea" id="RHEA-COMP:11605"/>
        <dbReference type="ChEBI" id="CHEBI:15378"/>
        <dbReference type="ChEBI" id="CHEBI:30013"/>
        <dbReference type="ChEBI" id="CHEBI:30616"/>
        <dbReference type="ChEBI" id="CHEBI:61977"/>
        <dbReference type="ChEBI" id="CHEBI:456216"/>
        <dbReference type="EC" id="2.7.11.13"/>
    </reaction>
</comment>
<feature type="region of interest" description="Disordered" evidence="12">
    <location>
        <begin position="987"/>
        <end position="1009"/>
    </location>
</feature>
<dbReference type="Proteomes" id="UP000783686">
    <property type="component" value="Unassembled WGS sequence"/>
</dbReference>
<dbReference type="SMART" id="SM00742">
    <property type="entry name" value="Hr1"/>
    <property type="match status" value="2"/>
</dbReference>
<dbReference type="EC" id="2.7.11.13" evidence="2"/>
<gene>
    <name evidence="15" type="ORF">BOKJ2_LOCUS12922</name>
</gene>
<evidence type="ECO:0000256" key="10">
    <source>
        <dbReference type="ARBA" id="ARBA00047470"/>
    </source>
</evidence>
<protein>
    <recommendedName>
        <fullName evidence="2">protein kinase C</fullName>
        <ecNumber evidence="2">2.7.11.13</ecNumber>
    </recommendedName>
</protein>
<dbReference type="EMBL" id="CAJFDH010000006">
    <property type="protein sequence ID" value="CAD5228863.1"/>
    <property type="molecule type" value="Genomic_DNA"/>
</dbReference>
<dbReference type="PROSITE" id="PS50011">
    <property type="entry name" value="PROTEIN_KINASE_DOM"/>
    <property type="match status" value="1"/>
</dbReference>
<evidence type="ECO:0000256" key="9">
    <source>
        <dbReference type="ARBA" id="ARBA00047272"/>
    </source>
</evidence>
<dbReference type="InterPro" id="IPR017441">
    <property type="entry name" value="Protein_kinase_ATP_BS"/>
</dbReference>
<dbReference type="Pfam" id="PF00433">
    <property type="entry name" value="Pkinase_C"/>
    <property type="match status" value="1"/>
</dbReference>
<dbReference type="GO" id="GO:0007165">
    <property type="term" value="P:signal transduction"/>
    <property type="evidence" value="ECO:0007669"/>
    <property type="project" value="InterPro"/>
</dbReference>
<dbReference type="CDD" id="cd05589">
    <property type="entry name" value="STKc_PKN"/>
    <property type="match status" value="1"/>
</dbReference>
<evidence type="ECO:0000256" key="8">
    <source>
        <dbReference type="ARBA" id="ARBA00022840"/>
    </source>
</evidence>
<evidence type="ECO:0000256" key="3">
    <source>
        <dbReference type="ARBA" id="ARBA00022527"/>
    </source>
</evidence>
<comment type="caution">
    <text evidence="15">The sequence shown here is derived from an EMBL/GenBank/DDBJ whole genome shotgun (WGS) entry which is preliminary data.</text>
</comment>
<dbReference type="OrthoDB" id="63267at2759"/>
<dbReference type="GO" id="GO:0005524">
    <property type="term" value="F:ATP binding"/>
    <property type="evidence" value="ECO:0007669"/>
    <property type="project" value="UniProtKB-UniRule"/>
</dbReference>
<dbReference type="InterPro" id="IPR011009">
    <property type="entry name" value="Kinase-like_dom_sf"/>
</dbReference>
<accession>A0A811LH47</accession>
<dbReference type="Gene3D" id="3.30.200.20">
    <property type="entry name" value="Phosphorylase Kinase, domain 1"/>
    <property type="match status" value="1"/>
</dbReference>
<keyword evidence="4" id="KW-0597">Phosphoprotein</keyword>
<dbReference type="SUPFAM" id="SSF46585">
    <property type="entry name" value="HR1 repeat"/>
    <property type="match status" value="3"/>
</dbReference>
<dbReference type="Pfam" id="PF00069">
    <property type="entry name" value="Pkinase"/>
    <property type="match status" value="1"/>
</dbReference>
<evidence type="ECO:0000256" key="11">
    <source>
        <dbReference type="PROSITE-ProRule" id="PRU10141"/>
    </source>
</evidence>
<dbReference type="SMART" id="SM00220">
    <property type="entry name" value="S_TKc"/>
    <property type="match status" value="1"/>
</dbReference>
<feature type="region of interest" description="Disordered" evidence="12">
    <location>
        <begin position="313"/>
        <end position="348"/>
    </location>
</feature>
<keyword evidence="5" id="KW-0808">Transferase</keyword>
<keyword evidence="3" id="KW-0723">Serine/threonine-protein kinase</keyword>
<dbReference type="PROSITE" id="PS00107">
    <property type="entry name" value="PROTEIN_KINASE_ATP"/>
    <property type="match status" value="1"/>
</dbReference>
<dbReference type="FunFam" id="1.10.510.10:FF:000038">
    <property type="entry name" value="serine/threonine-protein kinase N2 isoform X1"/>
    <property type="match status" value="1"/>
</dbReference>
<organism evidence="15 16">
    <name type="scientific">Bursaphelenchus okinawaensis</name>
    <dbReference type="NCBI Taxonomy" id="465554"/>
    <lineage>
        <taxon>Eukaryota</taxon>
        <taxon>Metazoa</taxon>
        <taxon>Ecdysozoa</taxon>
        <taxon>Nematoda</taxon>
        <taxon>Chromadorea</taxon>
        <taxon>Rhabditida</taxon>
        <taxon>Tylenchina</taxon>
        <taxon>Tylenchomorpha</taxon>
        <taxon>Aphelenchoidea</taxon>
        <taxon>Aphelenchoididae</taxon>
        <taxon>Bursaphelenchus</taxon>
    </lineage>
</organism>
<dbReference type="SMART" id="SM00133">
    <property type="entry name" value="S_TK_X"/>
    <property type="match status" value="1"/>
</dbReference>
<dbReference type="PANTHER" id="PTHR24351">
    <property type="entry name" value="RIBOSOMAL PROTEIN S6 KINASE"/>
    <property type="match status" value="1"/>
</dbReference>
<name>A0A811LH47_9BILA</name>
<evidence type="ECO:0000256" key="7">
    <source>
        <dbReference type="ARBA" id="ARBA00022777"/>
    </source>
</evidence>
<evidence type="ECO:0000256" key="2">
    <source>
        <dbReference type="ARBA" id="ARBA00012429"/>
    </source>
</evidence>
<dbReference type="Gene3D" id="1.10.510.10">
    <property type="entry name" value="Transferase(Phosphotransferase) domain 1"/>
    <property type="match status" value="1"/>
</dbReference>
<evidence type="ECO:0000313" key="15">
    <source>
        <dbReference type="EMBL" id="CAD5228863.1"/>
    </source>
</evidence>
<comment type="similarity">
    <text evidence="1">Belongs to the protein kinase superfamily. AGC Ser/Thr protein kinase family. PKC subfamily.</text>
</comment>
<evidence type="ECO:0000256" key="5">
    <source>
        <dbReference type="ARBA" id="ARBA00022679"/>
    </source>
</evidence>
<dbReference type="InterPro" id="IPR036274">
    <property type="entry name" value="HR1_rpt_sf"/>
</dbReference>
<keyword evidence="7" id="KW-0418">Kinase</keyword>
<dbReference type="FunFam" id="3.30.200.20:FF:000058">
    <property type="entry name" value="Putative serine/threonine-protein kinase N2"/>
    <property type="match status" value="1"/>
</dbReference>
<dbReference type="Proteomes" id="UP000614601">
    <property type="component" value="Unassembled WGS sequence"/>
</dbReference>
<dbReference type="PROSITE" id="PS51285">
    <property type="entry name" value="AGC_KINASE_CTER"/>
    <property type="match status" value="1"/>
</dbReference>
<sequence>MAHLSATPRRFGGNVPQIQTNKQTIMGAAVPNEVANIAVKYSFNWTENSFQQDITSLARLIRQEINREMRMKEGCVNMGKAVIDRKTVEYIKSDIERITGKIDDMLQDLSALSVYTCVEEDLAENIEAVEDNTQENEDGSPNLSALYSRLNALKKELDKEVKVKEGLDRMMAAHASSKNAYNNVQHRSSDLIEDNKAKIASLRMQIDRLNMMLKSRKSSDPEDRTINSIEFIMQDLLYRLYKEVALVDGAKNMLRTLSEMKKPDVRTRKDATDTLDRAQEKISLIKLALEKYTCRLPQDSPKRTSVCRDIDDIQRPTSFPPLSISERFSPPSGSQHLRTMSDDSSPISQKSILSSASQSTISFGRKCPAGPPLLAVSGKLEIKLIGCKGLLLDGSVRPNAFSSSNGHSENGKRKMSRQQSHQLRTGQFDEVLAALRLDNRVVAATEARTARETCWNQTFDLELDRTKELEIELYYKDSRSICAFLVLRLGEFIDPGLHKKVFELEPQGQLICELRYLDPIEGRKPKLERQKRLFHVKERRDMSNMKKLLGPNAWFRLLKSGSGSSGVREPYGYSVSSTSSYGGSKYGQRYDPVGGQRPLAGMAMSQSVYGSLGGSINASSPPSAFTSTPLPPTKPGATAHYKGVGLEELKASLPTARRQSSPNVHRLVETEAQHPPRISQRHASLVPQEQRITQDHFRMISVLGRGHFGKVILCQHKFNQKHYALKILKKGDILAREEVESLMVEKRIFEVASRNKHPFLVNLFACFQTPEHVFFVMEYSMGGDLMRHIHDEIFSEDRACFYAACVLLGLEFLHKNNIIYRDLKLDNLLLDNEGYVKLADFGLCKEGMGPLEKTSTFCGTPEFLAPEVLTESSYTRAIDWWGLGVLIFEMLVGEPPFSGDDEEEIFDSIVSDDVRYPRSLSVDSVAIMRRLLRKTPEKRIGYGEYDAKDVKLQAWFASFHNKWDDLLRKKIRPKFVPTIRNPEDVSNFDEEFTRENPRLSPARDPRPITENDQLQFRGFDFSNLDLNSKNGH</sequence>
<dbReference type="SUPFAM" id="SSF56112">
    <property type="entry name" value="Protein kinase-like (PK-like)"/>
    <property type="match status" value="1"/>
</dbReference>
<evidence type="ECO:0000256" key="1">
    <source>
        <dbReference type="ARBA" id="ARBA00005490"/>
    </source>
</evidence>
<dbReference type="EMBL" id="CAJFCW020000006">
    <property type="protein sequence ID" value="CAG9125164.1"/>
    <property type="molecule type" value="Genomic_DNA"/>
</dbReference>
<feature type="binding site" evidence="11">
    <location>
        <position position="726"/>
    </location>
    <ligand>
        <name>ATP</name>
        <dbReference type="ChEBI" id="CHEBI:30616"/>
    </ligand>
</feature>
<dbReference type="InterPro" id="IPR011072">
    <property type="entry name" value="HR1_rho-bd"/>
</dbReference>
<dbReference type="InterPro" id="IPR008271">
    <property type="entry name" value="Ser/Thr_kinase_AS"/>
</dbReference>
<evidence type="ECO:0000259" key="14">
    <source>
        <dbReference type="PROSITE" id="PS51285"/>
    </source>
</evidence>
<dbReference type="SUPFAM" id="SSF49562">
    <property type="entry name" value="C2 domain (Calcium/lipid-binding domain, CaLB)"/>
    <property type="match status" value="1"/>
</dbReference>
<evidence type="ECO:0000259" key="13">
    <source>
        <dbReference type="PROSITE" id="PS50011"/>
    </source>
</evidence>
<feature type="domain" description="AGC-kinase C-terminal" evidence="14">
    <location>
        <begin position="959"/>
        <end position="1031"/>
    </location>
</feature>
<keyword evidence="8 11" id="KW-0067">ATP-binding</keyword>
<dbReference type="InterPro" id="IPR000719">
    <property type="entry name" value="Prot_kinase_dom"/>
</dbReference>
<keyword evidence="16" id="KW-1185">Reference proteome</keyword>